<keyword evidence="3" id="KW-0808">Transferase</keyword>
<keyword evidence="2 6" id="KW-0489">Methyltransferase</keyword>
<gene>
    <name evidence="6" type="ORF">EYC87_12025</name>
</gene>
<keyword evidence="7" id="KW-1185">Reference proteome</keyword>
<dbReference type="RefSeq" id="WP_279253098.1">
    <property type="nucleotide sequence ID" value="NZ_SHNP01000004.1"/>
</dbReference>
<dbReference type="SUPFAM" id="SSF53335">
    <property type="entry name" value="S-adenosyl-L-methionine-dependent methyltransferases"/>
    <property type="match status" value="1"/>
</dbReference>
<dbReference type="PANTHER" id="PTHR43667">
    <property type="entry name" value="CYCLOPROPANE-FATTY-ACYL-PHOSPHOLIPID SYNTHASE"/>
    <property type="match status" value="1"/>
</dbReference>
<accession>A0ABT3SXI9</accession>
<dbReference type="GO" id="GO:0032259">
    <property type="term" value="P:methylation"/>
    <property type="evidence" value="ECO:0007669"/>
    <property type="project" value="UniProtKB-KW"/>
</dbReference>
<comment type="caution">
    <text evidence="6">The sequence shown here is derived from an EMBL/GenBank/DDBJ whole genome shotgun (WGS) entry which is preliminary data.</text>
</comment>
<reference evidence="6" key="1">
    <citation type="submission" date="2019-02" db="EMBL/GenBank/DDBJ databases">
        <authorList>
            <person name="Li S.-H."/>
        </authorList>
    </citation>
    <scope>NUCLEOTIDE SEQUENCE</scope>
    <source>
        <strain evidence="6">IMCC8485</strain>
    </source>
</reference>
<comment type="similarity">
    <text evidence="1">Belongs to the CFA/CMAS family.</text>
</comment>
<dbReference type="GO" id="GO:0008168">
    <property type="term" value="F:methyltransferase activity"/>
    <property type="evidence" value="ECO:0007669"/>
    <property type="project" value="UniProtKB-KW"/>
</dbReference>
<keyword evidence="5" id="KW-0443">Lipid metabolism</keyword>
<dbReference type="CDD" id="cd02440">
    <property type="entry name" value="AdoMet_MTases"/>
    <property type="match status" value="1"/>
</dbReference>
<dbReference type="InterPro" id="IPR050723">
    <property type="entry name" value="CFA/CMAS"/>
</dbReference>
<dbReference type="InterPro" id="IPR029063">
    <property type="entry name" value="SAM-dependent_MTases_sf"/>
</dbReference>
<evidence type="ECO:0000256" key="5">
    <source>
        <dbReference type="ARBA" id="ARBA00023098"/>
    </source>
</evidence>
<evidence type="ECO:0000256" key="3">
    <source>
        <dbReference type="ARBA" id="ARBA00022679"/>
    </source>
</evidence>
<sequence>MSDASVSAVSLPGIRSHWRGQGFARSMLVRVLSGLQFGSLTIHEGEHTEHFGQPDSSEGIHAVVSVHDAAIYQAVLTGGVIGSGEAYMQGYWTSPDLVDVIRLFSANMATMDSMDAGSSRVRQWLLRIFQRVNINSLSGSRRNISAHYDLGNEFFNLFLDPTMMYSAAVYPSADASLEQASIHKLDLLCQQLELKAEDHLLEIGTGWGGMAIFAAQKYGCRVTTTTISQEQYRHASDQVRELGLEDQITLLCEDYRKLEGQYDKIVSIEMIEAVGHEYYAEYFRRCSDLLAPGGKFALQAITVQDQRYAAARDSVDFIKRYIFPGGCLPSVEVISKHIAKDTDMQIVHLKDITLDYARTLEEWRRRFMAAREEVRAQGFDDIFERMWEFYLCYCEGGFRERIIGTVQMTFAKPGYRFPEH</sequence>
<evidence type="ECO:0000313" key="7">
    <source>
        <dbReference type="Proteomes" id="UP001143307"/>
    </source>
</evidence>
<name>A0ABT3SXI9_9GAMM</name>
<dbReference type="Proteomes" id="UP001143307">
    <property type="component" value="Unassembled WGS sequence"/>
</dbReference>
<evidence type="ECO:0000256" key="4">
    <source>
        <dbReference type="ARBA" id="ARBA00022691"/>
    </source>
</evidence>
<dbReference type="PANTHER" id="PTHR43667:SF2">
    <property type="entry name" value="FATTY ACID C-METHYL TRANSFERASE"/>
    <property type="match status" value="1"/>
</dbReference>
<dbReference type="InterPro" id="IPR003333">
    <property type="entry name" value="CMAS"/>
</dbReference>
<evidence type="ECO:0000256" key="2">
    <source>
        <dbReference type="ARBA" id="ARBA00022603"/>
    </source>
</evidence>
<dbReference type="Gene3D" id="3.40.50.150">
    <property type="entry name" value="Vaccinia Virus protein VP39"/>
    <property type="match status" value="1"/>
</dbReference>
<dbReference type="Pfam" id="PF02353">
    <property type="entry name" value="CMAS"/>
    <property type="match status" value="1"/>
</dbReference>
<keyword evidence="4" id="KW-0949">S-adenosyl-L-methionine</keyword>
<evidence type="ECO:0000256" key="1">
    <source>
        <dbReference type="ARBA" id="ARBA00010815"/>
    </source>
</evidence>
<proteinExistence type="inferred from homology"/>
<dbReference type="EMBL" id="SHNP01000004">
    <property type="protein sequence ID" value="MCX2974311.1"/>
    <property type="molecule type" value="Genomic_DNA"/>
</dbReference>
<protein>
    <submittedName>
        <fullName evidence="6">Class I SAM-dependent methyltransferase</fullName>
    </submittedName>
</protein>
<evidence type="ECO:0000313" key="6">
    <source>
        <dbReference type="EMBL" id="MCX2974311.1"/>
    </source>
</evidence>
<dbReference type="PIRSF" id="PIRSF003085">
    <property type="entry name" value="CMAS"/>
    <property type="match status" value="1"/>
</dbReference>
<organism evidence="6 7">
    <name type="scientific">Candidatus Seongchinamella marina</name>
    <dbReference type="NCBI Taxonomy" id="2518990"/>
    <lineage>
        <taxon>Bacteria</taxon>
        <taxon>Pseudomonadati</taxon>
        <taxon>Pseudomonadota</taxon>
        <taxon>Gammaproteobacteria</taxon>
        <taxon>Cellvibrionales</taxon>
        <taxon>Halieaceae</taxon>
        <taxon>Seongchinamella</taxon>
    </lineage>
</organism>